<gene>
    <name evidence="2" type="ORF">M421DRAFT_414073</name>
</gene>
<feature type="compositionally biased region" description="Low complexity" evidence="1">
    <location>
        <begin position="221"/>
        <end position="234"/>
    </location>
</feature>
<evidence type="ECO:0000313" key="2">
    <source>
        <dbReference type="EMBL" id="KAF1930098.1"/>
    </source>
</evidence>
<dbReference type="EMBL" id="ML978964">
    <property type="protein sequence ID" value="KAF1930098.1"/>
    <property type="molecule type" value="Genomic_DNA"/>
</dbReference>
<reference evidence="2" key="1">
    <citation type="journal article" date="2020" name="Stud. Mycol.">
        <title>101 Dothideomycetes genomes: a test case for predicting lifestyles and emergence of pathogens.</title>
        <authorList>
            <person name="Haridas S."/>
            <person name="Albert R."/>
            <person name="Binder M."/>
            <person name="Bloem J."/>
            <person name="Labutti K."/>
            <person name="Salamov A."/>
            <person name="Andreopoulos B."/>
            <person name="Baker S."/>
            <person name="Barry K."/>
            <person name="Bills G."/>
            <person name="Bluhm B."/>
            <person name="Cannon C."/>
            <person name="Castanera R."/>
            <person name="Culley D."/>
            <person name="Daum C."/>
            <person name="Ezra D."/>
            <person name="Gonzalez J."/>
            <person name="Henrissat B."/>
            <person name="Kuo A."/>
            <person name="Liang C."/>
            <person name="Lipzen A."/>
            <person name="Lutzoni F."/>
            <person name="Magnuson J."/>
            <person name="Mondo S."/>
            <person name="Nolan M."/>
            <person name="Ohm R."/>
            <person name="Pangilinan J."/>
            <person name="Park H.-J."/>
            <person name="Ramirez L."/>
            <person name="Alfaro M."/>
            <person name="Sun H."/>
            <person name="Tritt A."/>
            <person name="Yoshinaga Y."/>
            <person name="Zwiers L.-H."/>
            <person name="Turgeon B."/>
            <person name="Goodwin S."/>
            <person name="Spatafora J."/>
            <person name="Crous P."/>
            <person name="Grigoriev I."/>
        </authorList>
    </citation>
    <scope>NUCLEOTIDE SEQUENCE</scope>
    <source>
        <strain evidence="2">CBS 183.55</strain>
    </source>
</reference>
<keyword evidence="3" id="KW-1185">Reference proteome</keyword>
<proteinExistence type="predicted"/>
<feature type="region of interest" description="Disordered" evidence="1">
    <location>
        <begin position="101"/>
        <end position="147"/>
    </location>
</feature>
<evidence type="ECO:0000256" key="1">
    <source>
        <dbReference type="SAM" id="MobiDB-lite"/>
    </source>
</evidence>
<dbReference type="OrthoDB" id="3760848at2759"/>
<dbReference type="RefSeq" id="XP_033450346.1">
    <property type="nucleotide sequence ID" value="XM_033590469.1"/>
</dbReference>
<name>A0A6A5RT01_9PLEO</name>
<dbReference type="AlphaFoldDB" id="A0A6A5RT01"/>
<accession>A0A6A5RT01</accession>
<feature type="region of interest" description="Disordered" evidence="1">
    <location>
        <begin position="216"/>
        <end position="235"/>
    </location>
</feature>
<organism evidence="2 3">
    <name type="scientific">Didymella exigua CBS 183.55</name>
    <dbReference type="NCBI Taxonomy" id="1150837"/>
    <lineage>
        <taxon>Eukaryota</taxon>
        <taxon>Fungi</taxon>
        <taxon>Dikarya</taxon>
        <taxon>Ascomycota</taxon>
        <taxon>Pezizomycotina</taxon>
        <taxon>Dothideomycetes</taxon>
        <taxon>Pleosporomycetidae</taxon>
        <taxon>Pleosporales</taxon>
        <taxon>Pleosporineae</taxon>
        <taxon>Didymellaceae</taxon>
        <taxon>Didymella</taxon>
    </lineage>
</organism>
<sequence>MALAALESFGLSQHSAFCPPPLHIQKKRRATFRKRIFRKSTHHRVDDKYVYGPLDDIINEIRSDIWESPQDYSTEAYPLGWAASLEVPSTWTVTPLPVSRLPSNQPLTIRKNRESRSSTSGSSMGDPANFARTSSHDNAFNGGPVGAPASTTAPWPLFDAPMSYEAAHAPVVSGTAGHTYHTEAAENLSQSADDRPVPTKRRPSVLRLFTGLSRLRRTDTGETSGSSGDASDSAWPTTLELHDEADVSEDPSPEPSEDAVEAYIRKHARNGARLGSIMGRIARRLPSPMEHRHEEPEAENIATCGKNPTTLRAAVRVFSEVAQLAGEGQQEFWVAVETEGALHNRGLLPESTIDVIFVVDNAYYVSKECLGRALDAVNSALYHIDRSDRVALYTTHCTHQSVTGNRPDVLFPLGHFNTNTEETFRDLTASIAKCGTQAWKPPRPNPLMAEVILGVVKSVEDKNLKYRRTHVVLLSPAAHILHDVSKSCPDLYVHQINPAAIPFRRSPDASDVQCVEECCKNFFISNWNQYQSLPGRIKRVLKYARSVKPVGEINKVCVDLRARDGCEIVEFSGNKDIASLRLGQVHTVFAKVRVGRSATKEVDLLSKNPIFNSSLDVKDLRQQLQNAATVGAVKVHLLDVQVYHQNTLHGNDCWNYTETPFLVVRDLGGLAPPFDTAVEVQKRRLFHDFVQLQSDAAKAEANAFLASLTNSQGPLKRLVQRTLKEVDRYEQVLKYEQEHRQRLPLCPGPIAIEASPHEWLVGVWNRKKIKRQGIAMVEEEEINGLIDGLYGLERLG</sequence>
<dbReference type="Proteomes" id="UP000800082">
    <property type="component" value="Unassembled WGS sequence"/>
</dbReference>
<evidence type="ECO:0000313" key="3">
    <source>
        <dbReference type="Proteomes" id="UP000800082"/>
    </source>
</evidence>
<protein>
    <submittedName>
        <fullName evidence="2">Uncharacterized protein</fullName>
    </submittedName>
</protein>
<dbReference type="GeneID" id="54348136"/>